<proteinExistence type="inferred from homology"/>
<dbReference type="GO" id="GO:0046848">
    <property type="term" value="F:hydroxyapatite binding"/>
    <property type="evidence" value="ECO:0000318"/>
    <property type="project" value="GO_Central"/>
</dbReference>
<sequence>MNAKVPECPLVSGFPCHRHLKVPPTPTAALPPPVLCPLLGSRLPSVCSITRLDWVGGGIWSQTSFHRATFASKRDSSELVRPKRHLYNWLPAPYPDPLEQKREVCELNPDCDELADHIGFSEAYRRFYGTA</sequence>
<dbReference type="InterPro" id="IPR058704">
    <property type="entry name" value="BGLAP-like_C"/>
</dbReference>
<evidence type="ECO:0000256" key="4">
    <source>
        <dbReference type="ARBA" id="ARBA00022525"/>
    </source>
</evidence>
<evidence type="ECO:0000256" key="9">
    <source>
        <dbReference type="PIRSR" id="PIRSR602384-1"/>
    </source>
</evidence>
<keyword evidence="5" id="KW-0091">Biomineralization</keyword>
<comment type="PTM">
    <text evidence="11 12">Gamma-carboxyglutamate residues are formed by vitamin K dependent carboxylation. These residues are essential for the binding of calcium.</text>
</comment>
<accession>F6VNB0</accession>
<comment type="function">
    <text evidence="12">Binds strongly to apatite and calcium.</text>
</comment>
<evidence type="ECO:0000256" key="10">
    <source>
        <dbReference type="PIRSR" id="PIRSR602384-2"/>
    </source>
</evidence>
<evidence type="ECO:0000256" key="7">
    <source>
        <dbReference type="ARBA" id="ARBA00022837"/>
    </source>
</evidence>
<evidence type="ECO:0000256" key="1">
    <source>
        <dbReference type="ARBA" id="ARBA00004613"/>
    </source>
</evidence>
<feature type="binding site" evidence="9">
    <location>
        <position position="99"/>
    </location>
    <ligand>
        <name>Ca(2+)</name>
        <dbReference type="ChEBI" id="CHEBI:29108"/>
        <label>1</label>
    </ligand>
</feature>
<reference evidence="14 15" key="1">
    <citation type="journal article" date="2007" name="Nature">
        <title>Genome of the marsupial Monodelphis domestica reveals innovation in non-coding sequences.</title>
        <authorList>
            <person name="Mikkelsen T.S."/>
            <person name="Wakefield M.J."/>
            <person name="Aken B."/>
            <person name="Amemiya C.T."/>
            <person name="Chang J.L."/>
            <person name="Duke S."/>
            <person name="Garber M."/>
            <person name="Gentles A.J."/>
            <person name="Goodstadt L."/>
            <person name="Heger A."/>
            <person name="Jurka J."/>
            <person name="Kamal M."/>
            <person name="Mauceli E."/>
            <person name="Searle S.M."/>
            <person name="Sharpe T."/>
            <person name="Baker M.L."/>
            <person name="Batzer M.A."/>
            <person name="Benos P.V."/>
            <person name="Belov K."/>
            <person name="Clamp M."/>
            <person name="Cook A."/>
            <person name="Cuff J."/>
            <person name="Das R."/>
            <person name="Davidow L."/>
            <person name="Deakin J.E."/>
            <person name="Fazzari M.J."/>
            <person name="Glass J.L."/>
            <person name="Grabherr M."/>
            <person name="Greally J.M."/>
            <person name="Gu W."/>
            <person name="Hore T.A."/>
            <person name="Huttley G.A."/>
            <person name="Kleber M."/>
            <person name="Jirtle R.L."/>
            <person name="Koina E."/>
            <person name="Lee J.T."/>
            <person name="Mahony S."/>
            <person name="Marra M.A."/>
            <person name="Miller R.D."/>
            <person name="Nicholls R.D."/>
            <person name="Oda M."/>
            <person name="Papenfuss A.T."/>
            <person name="Parra Z.E."/>
            <person name="Pollock D.D."/>
            <person name="Ray D.A."/>
            <person name="Schein J.E."/>
            <person name="Speed T.P."/>
            <person name="Thompson K."/>
            <person name="VandeBerg J.L."/>
            <person name="Wade C.M."/>
            <person name="Walker J.A."/>
            <person name="Waters P.D."/>
            <person name="Webber C."/>
            <person name="Weidman J.R."/>
            <person name="Xie X."/>
            <person name="Zody M.C."/>
            <person name="Baldwin J."/>
            <person name="Abdouelleil A."/>
            <person name="Abdulkadir J."/>
            <person name="Abebe A."/>
            <person name="Abera B."/>
            <person name="Abreu J."/>
            <person name="Acer S.C."/>
            <person name="Aftuck L."/>
            <person name="Alexander A."/>
            <person name="An P."/>
            <person name="Anderson E."/>
            <person name="Anderson S."/>
            <person name="Arachi H."/>
            <person name="Azer M."/>
            <person name="Bachantsang P."/>
            <person name="Barry A."/>
            <person name="Bayul T."/>
            <person name="Berlin A."/>
            <person name="Bessette D."/>
            <person name="Bloom T."/>
            <person name="Bloom T."/>
            <person name="Boguslavskiy L."/>
            <person name="Bonnet C."/>
            <person name="Boukhgalter B."/>
            <person name="Bourzgui I."/>
            <person name="Brown A."/>
            <person name="Cahill P."/>
            <person name="Channer S."/>
            <person name="Cheshatsang Y."/>
            <person name="Chuda L."/>
            <person name="Citroen M."/>
            <person name="Collymore A."/>
            <person name="Cooke P."/>
            <person name="Costello M."/>
            <person name="D'Aco K."/>
            <person name="Daza R."/>
            <person name="De Haan G."/>
            <person name="DeGray S."/>
            <person name="DeMaso C."/>
            <person name="Dhargay N."/>
            <person name="Dooley K."/>
            <person name="Dooley E."/>
            <person name="Doricent M."/>
            <person name="Dorje P."/>
            <person name="Dorjee K."/>
            <person name="Dupes A."/>
            <person name="Elong R."/>
            <person name="Falk J."/>
            <person name="Farina A."/>
            <person name="Faro S."/>
            <person name="Ferguson D."/>
            <person name="Fisher S."/>
            <person name="Foley C.D."/>
            <person name="Franke A."/>
            <person name="Friedrich D."/>
            <person name="Gadbois L."/>
            <person name="Gearin G."/>
            <person name="Gearin C.R."/>
            <person name="Giannoukos G."/>
            <person name="Goode T."/>
            <person name="Graham J."/>
            <person name="Grandbois E."/>
            <person name="Grewal S."/>
            <person name="Gyaltsen K."/>
            <person name="Hafez N."/>
            <person name="Hagos B."/>
            <person name="Hall J."/>
            <person name="Henson C."/>
            <person name="Hollinger A."/>
            <person name="Honan T."/>
            <person name="Huard M.D."/>
            <person name="Hughes L."/>
            <person name="Hurhula B."/>
            <person name="Husby M.E."/>
            <person name="Kamat A."/>
            <person name="Kanga B."/>
            <person name="Kashin S."/>
            <person name="Khazanovich D."/>
            <person name="Kisner P."/>
            <person name="Lance K."/>
            <person name="Lara M."/>
            <person name="Lee W."/>
            <person name="Lennon N."/>
            <person name="Letendre F."/>
            <person name="LeVine R."/>
            <person name="Lipovsky A."/>
            <person name="Liu X."/>
            <person name="Liu J."/>
            <person name="Liu S."/>
            <person name="Lokyitsang T."/>
            <person name="Lokyitsang Y."/>
            <person name="Lubonja R."/>
            <person name="Lui A."/>
            <person name="MacDonald P."/>
            <person name="Magnisalis V."/>
            <person name="Maru K."/>
            <person name="Matthews C."/>
            <person name="McCusker W."/>
            <person name="McDonough S."/>
            <person name="Mehta T."/>
            <person name="Meldrim J."/>
            <person name="Meneus L."/>
            <person name="Mihai O."/>
            <person name="Mihalev A."/>
            <person name="Mihova T."/>
            <person name="Mittelman R."/>
            <person name="Mlenga V."/>
            <person name="Montmayeur A."/>
            <person name="Mulrain L."/>
            <person name="Navidi A."/>
            <person name="Naylor J."/>
            <person name="Negash T."/>
            <person name="Nguyen T."/>
            <person name="Nguyen N."/>
            <person name="Nicol R."/>
            <person name="Norbu C."/>
            <person name="Norbu N."/>
            <person name="Novod N."/>
            <person name="O'Neill B."/>
            <person name="Osman S."/>
            <person name="Markiewicz E."/>
            <person name="Oyono O.L."/>
            <person name="Patti C."/>
            <person name="Phunkhang P."/>
            <person name="Pierre F."/>
            <person name="Priest M."/>
            <person name="Raghuraman S."/>
            <person name="Rege F."/>
            <person name="Reyes R."/>
            <person name="Rise C."/>
            <person name="Rogov P."/>
            <person name="Ross K."/>
            <person name="Ryan E."/>
            <person name="Settipalli S."/>
            <person name="Shea T."/>
            <person name="Sherpa N."/>
            <person name="Shi L."/>
            <person name="Shih D."/>
            <person name="Sparrow T."/>
            <person name="Spaulding J."/>
            <person name="Stalker J."/>
            <person name="Stange-Thomann N."/>
            <person name="Stavropoulos S."/>
            <person name="Stone C."/>
            <person name="Strader C."/>
            <person name="Tesfaye S."/>
            <person name="Thomson T."/>
            <person name="Thoulutsang Y."/>
            <person name="Thoulutsang D."/>
            <person name="Topham K."/>
            <person name="Topping I."/>
            <person name="Tsamla T."/>
            <person name="Vassiliev H."/>
            <person name="Vo A."/>
            <person name="Wangchuk T."/>
            <person name="Wangdi T."/>
            <person name="Weiand M."/>
            <person name="Wilkinson J."/>
            <person name="Wilson A."/>
            <person name="Yadav S."/>
            <person name="Young G."/>
            <person name="Yu Q."/>
            <person name="Zembek L."/>
            <person name="Zhong D."/>
            <person name="Zimmer A."/>
            <person name="Zwirko Z."/>
            <person name="Jaffe D.B."/>
            <person name="Alvarez P."/>
            <person name="Brockman W."/>
            <person name="Butler J."/>
            <person name="Chin C."/>
            <person name="Gnerre S."/>
            <person name="MacCallum I."/>
            <person name="Graves J.A."/>
            <person name="Ponting C.P."/>
            <person name="Breen M."/>
            <person name="Samollow P.B."/>
            <person name="Lander E.S."/>
            <person name="Lindblad-Toh K."/>
        </authorList>
    </citation>
    <scope>NUCLEOTIDE SEQUENCE [LARGE SCALE GENOMIC DNA]</scope>
</reference>
<evidence type="ECO:0000313" key="14">
    <source>
        <dbReference type="Ensembl" id="ENSMODP00000021104.3"/>
    </source>
</evidence>
<dbReference type="AlphaFoldDB" id="F6VNB0"/>
<evidence type="ECO:0000256" key="3">
    <source>
        <dbReference type="ARBA" id="ARBA00022479"/>
    </source>
</evidence>
<name>F6VNB0_MONDO</name>
<keyword evidence="8 10" id="KW-1015">Disulfide bond</keyword>
<dbReference type="Pfam" id="PF25890">
    <property type="entry name" value="BGLAP_C"/>
    <property type="match status" value="1"/>
</dbReference>
<feature type="binding site" evidence="9">
    <location>
        <position position="112"/>
    </location>
    <ligand>
        <name>Ca(2+)</name>
        <dbReference type="ChEBI" id="CHEBI:29108"/>
        <label>1</label>
    </ligand>
</feature>
<dbReference type="InParanoid" id="F6VNB0"/>
<dbReference type="InterPro" id="IPR039176">
    <property type="entry name" value="Osteocalcin"/>
</dbReference>
<dbReference type="PROSITE" id="PS00011">
    <property type="entry name" value="GLA_1"/>
    <property type="match status" value="1"/>
</dbReference>
<protein>
    <recommendedName>
        <fullName evidence="12">Osteocalcin</fullName>
    </recommendedName>
</protein>
<evidence type="ECO:0000256" key="5">
    <source>
        <dbReference type="ARBA" id="ARBA00022591"/>
    </source>
</evidence>
<comment type="similarity">
    <text evidence="2 12">Belongs to the osteocalcin/matrix Gla protein family.</text>
</comment>
<keyword evidence="3 11" id="KW-0301">Gamma-carboxyglutamic acid</keyword>
<feature type="binding site" evidence="9">
    <location>
        <position position="106"/>
    </location>
    <ligand>
        <name>Ca(2+)</name>
        <dbReference type="ChEBI" id="CHEBI:29108"/>
        <label>1</label>
    </ligand>
</feature>
<feature type="modified residue" description="4-carboxyglutamate" evidence="11">
    <location>
        <position position="106"/>
    </location>
</feature>
<reference evidence="14" key="2">
    <citation type="submission" date="2025-08" db="UniProtKB">
        <authorList>
            <consortium name="Ensembl"/>
        </authorList>
    </citation>
    <scope>IDENTIFICATION</scope>
</reference>
<dbReference type="GeneTree" id="ENSGT00410000026290"/>
<dbReference type="GO" id="GO:0005576">
    <property type="term" value="C:extracellular region"/>
    <property type="evidence" value="ECO:0000318"/>
    <property type="project" value="GO_Central"/>
</dbReference>
<reference evidence="14" key="3">
    <citation type="submission" date="2025-09" db="UniProtKB">
        <authorList>
            <consortium name="Ensembl"/>
        </authorList>
    </citation>
    <scope>IDENTIFICATION</scope>
</reference>
<keyword evidence="4 12" id="KW-0964">Secreted</keyword>
<feature type="modified residue" description="4-carboxyglutamate" evidence="11">
    <location>
        <position position="99"/>
    </location>
</feature>
<dbReference type="GO" id="GO:1900076">
    <property type="term" value="P:regulation of cellular response to insulin stimulus"/>
    <property type="evidence" value="ECO:0007669"/>
    <property type="project" value="InterPro"/>
</dbReference>
<evidence type="ECO:0000256" key="8">
    <source>
        <dbReference type="ARBA" id="ARBA00023157"/>
    </source>
</evidence>
<dbReference type="GO" id="GO:0005509">
    <property type="term" value="F:calcium ion binding"/>
    <property type="evidence" value="ECO:0007669"/>
    <property type="project" value="UniProtKB-UniRule"/>
</dbReference>
<feature type="modified residue" description="4-carboxyglutamate" evidence="11">
    <location>
        <position position="103"/>
    </location>
</feature>
<dbReference type="Ensembl" id="ENSMODT00000021476.3">
    <property type="protein sequence ID" value="ENSMODP00000021104.3"/>
    <property type="gene ID" value="ENSMODG00000016914.3"/>
</dbReference>
<comment type="subcellular location">
    <subcellularLocation>
        <location evidence="1 12">Secreted</location>
    </subcellularLocation>
</comment>
<dbReference type="GO" id="GO:0030500">
    <property type="term" value="P:regulation of bone mineralization"/>
    <property type="evidence" value="ECO:0007669"/>
    <property type="project" value="InterPro"/>
</dbReference>
<dbReference type="PANTHER" id="PTHR14235:SF0">
    <property type="entry name" value="OSTEOCALCIN"/>
    <property type="match status" value="1"/>
</dbReference>
<dbReference type="InterPro" id="IPR035972">
    <property type="entry name" value="GLA-like_dom_SF"/>
</dbReference>
<keyword evidence="7 9" id="KW-0106">Calcium</keyword>
<dbReference type="Proteomes" id="UP000002280">
    <property type="component" value="Chromosome 2"/>
</dbReference>
<organism evidence="14 15">
    <name type="scientific">Monodelphis domestica</name>
    <name type="common">Gray short-tailed opossum</name>
    <dbReference type="NCBI Taxonomy" id="13616"/>
    <lineage>
        <taxon>Eukaryota</taxon>
        <taxon>Metazoa</taxon>
        <taxon>Chordata</taxon>
        <taxon>Craniata</taxon>
        <taxon>Vertebrata</taxon>
        <taxon>Euteleostomi</taxon>
        <taxon>Mammalia</taxon>
        <taxon>Metatheria</taxon>
        <taxon>Didelphimorphia</taxon>
        <taxon>Didelphidae</taxon>
        <taxon>Monodelphis</taxon>
    </lineage>
</organism>
<dbReference type="GO" id="GO:0001649">
    <property type="term" value="P:osteoblast differentiation"/>
    <property type="evidence" value="ECO:0000318"/>
    <property type="project" value="GO_Central"/>
</dbReference>
<evidence type="ECO:0000256" key="6">
    <source>
        <dbReference type="ARBA" id="ARBA00022723"/>
    </source>
</evidence>
<dbReference type="SMART" id="SM00069">
    <property type="entry name" value="GLA"/>
    <property type="match status" value="1"/>
</dbReference>
<dbReference type="GO" id="GO:0031214">
    <property type="term" value="P:biomineral tissue development"/>
    <property type="evidence" value="ECO:0007669"/>
    <property type="project" value="UniProtKB-KW"/>
</dbReference>
<dbReference type="Bgee" id="ENSMODG00000016914">
    <property type="expression patterns" value="Expressed in skeleton of lower jaw and 14 other cell types or tissues"/>
</dbReference>
<keyword evidence="15" id="KW-1185">Reference proteome</keyword>
<dbReference type="PROSITE" id="PS50998">
    <property type="entry name" value="GLA_2"/>
    <property type="match status" value="1"/>
</dbReference>
<dbReference type="SUPFAM" id="SSF57630">
    <property type="entry name" value="GLA-domain"/>
    <property type="match status" value="1"/>
</dbReference>
<evidence type="ECO:0000313" key="15">
    <source>
        <dbReference type="Proteomes" id="UP000002280"/>
    </source>
</evidence>
<feature type="domain" description="Gla" evidence="13">
    <location>
        <begin position="83"/>
        <end position="129"/>
    </location>
</feature>
<evidence type="ECO:0000259" key="13">
    <source>
        <dbReference type="PROSITE" id="PS50998"/>
    </source>
</evidence>
<dbReference type="PANTHER" id="PTHR14235">
    <property type="entry name" value="OSTEOCALCIN"/>
    <property type="match status" value="1"/>
</dbReference>
<dbReference type="PRINTS" id="PR00002">
    <property type="entry name" value="GLABONE"/>
</dbReference>
<dbReference type="GO" id="GO:0060348">
    <property type="term" value="P:bone development"/>
    <property type="evidence" value="ECO:0000318"/>
    <property type="project" value="GO_Central"/>
</dbReference>
<feature type="disulfide bond" evidence="10">
    <location>
        <begin position="105"/>
        <end position="111"/>
    </location>
</feature>
<feature type="binding site" evidence="9">
    <location>
        <position position="103"/>
    </location>
    <ligand>
        <name>Ca(2+)</name>
        <dbReference type="ChEBI" id="CHEBI:29108"/>
        <label>1</label>
    </ligand>
</feature>
<dbReference type="STRING" id="13616.ENSMODP00000021104"/>
<dbReference type="GO" id="GO:0032571">
    <property type="term" value="P:response to vitamin K"/>
    <property type="evidence" value="ECO:0007669"/>
    <property type="project" value="InterPro"/>
</dbReference>
<evidence type="ECO:0000256" key="11">
    <source>
        <dbReference type="PIRSR" id="PIRSR602384-3"/>
    </source>
</evidence>
<dbReference type="GO" id="GO:0008147">
    <property type="term" value="F:structural constituent of bone"/>
    <property type="evidence" value="ECO:0000318"/>
    <property type="project" value="GO_Central"/>
</dbReference>
<dbReference type="InterPro" id="IPR000294">
    <property type="entry name" value="GLA_domain"/>
</dbReference>
<keyword evidence="6 9" id="KW-0479">Metal-binding</keyword>
<evidence type="ECO:0000256" key="2">
    <source>
        <dbReference type="ARBA" id="ARBA00008850"/>
    </source>
</evidence>
<dbReference type="InterPro" id="IPR002384">
    <property type="entry name" value="Osteocalcin/MGP"/>
</dbReference>
<evidence type="ECO:0000256" key="12">
    <source>
        <dbReference type="RuleBase" id="RU361261"/>
    </source>
</evidence>